<feature type="region of interest" description="Disordered" evidence="1">
    <location>
        <begin position="82"/>
        <end position="112"/>
    </location>
</feature>
<keyword evidence="3" id="KW-1185">Reference proteome</keyword>
<dbReference type="Proteomes" id="UP000015102">
    <property type="component" value="Unassembled WGS sequence"/>
</dbReference>
<name>T1H2Z7_MEGSC</name>
<evidence type="ECO:0000256" key="1">
    <source>
        <dbReference type="SAM" id="MobiDB-lite"/>
    </source>
</evidence>
<evidence type="ECO:0000313" key="2">
    <source>
        <dbReference type="EnsemblMetazoa" id="MESCA010604-PA"/>
    </source>
</evidence>
<sequence length="156" mass="18007">MLDKERRKKAKEERNQEKNKNGDRQERDKADDVEEKPPKSDNIQTEIRTDDFVLVVKKSEPDIILNGRAALCAGREIIPLEEKRPDPKLDKKKGSRLVREEDAGDDEVSDDERVDMNAITGSKERDERRNQFYAMENDCMCLLLLSFGKATILLCL</sequence>
<evidence type="ECO:0000313" key="3">
    <source>
        <dbReference type="Proteomes" id="UP000015102"/>
    </source>
</evidence>
<reference evidence="3" key="1">
    <citation type="submission" date="2013-02" db="EMBL/GenBank/DDBJ databases">
        <authorList>
            <person name="Hughes D."/>
        </authorList>
    </citation>
    <scope>NUCLEOTIDE SEQUENCE</scope>
    <source>
        <strain>Durham</strain>
        <strain evidence="3">NC isolate 2 -- Noor lab</strain>
    </source>
</reference>
<reference evidence="2" key="2">
    <citation type="submission" date="2015-06" db="UniProtKB">
        <authorList>
            <consortium name="EnsemblMetazoa"/>
        </authorList>
    </citation>
    <scope>IDENTIFICATION</scope>
</reference>
<accession>T1H2Z7</accession>
<dbReference type="AlphaFoldDB" id="T1H2Z7"/>
<dbReference type="EnsemblMetazoa" id="MESCA010604-RA">
    <property type="protein sequence ID" value="MESCA010604-PA"/>
    <property type="gene ID" value="MESCA010604"/>
</dbReference>
<proteinExistence type="predicted"/>
<feature type="region of interest" description="Disordered" evidence="1">
    <location>
        <begin position="1"/>
        <end position="48"/>
    </location>
</feature>
<dbReference type="HOGENOM" id="CLU_1691151_0_0_1"/>
<dbReference type="STRING" id="36166.T1H2Z7"/>
<feature type="compositionally biased region" description="Acidic residues" evidence="1">
    <location>
        <begin position="102"/>
        <end position="112"/>
    </location>
</feature>
<dbReference type="EMBL" id="CAQQ02092351">
    <property type="status" value="NOT_ANNOTATED_CDS"/>
    <property type="molecule type" value="Genomic_DNA"/>
</dbReference>
<feature type="compositionally biased region" description="Basic and acidic residues" evidence="1">
    <location>
        <begin position="1"/>
        <end position="39"/>
    </location>
</feature>
<organism evidence="2 3">
    <name type="scientific">Megaselia scalaris</name>
    <name type="common">Humpbacked fly</name>
    <name type="synonym">Phora scalaris</name>
    <dbReference type="NCBI Taxonomy" id="36166"/>
    <lineage>
        <taxon>Eukaryota</taxon>
        <taxon>Metazoa</taxon>
        <taxon>Ecdysozoa</taxon>
        <taxon>Arthropoda</taxon>
        <taxon>Hexapoda</taxon>
        <taxon>Insecta</taxon>
        <taxon>Pterygota</taxon>
        <taxon>Neoptera</taxon>
        <taxon>Endopterygota</taxon>
        <taxon>Diptera</taxon>
        <taxon>Brachycera</taxon>
        <taxon>Muscomorpha</taxon>
        <taxon>Platypezoidea</taxon>
        <taxon>Phoridae</taxon>
        <taxon>Megaseliini</taxon>
        <taxon>Megaselia</taxon>
    </lineage>
</organism>
<protein>
    <submittedName>
        <fullName evidence="2">Uncharacterized protein</fullName>
    </submittedName>
</protein>